<dbReference type="OrthoDB" id="5105252at2759"/>
<evidence type="ECO:0008006" key="4">
    <source>
        <dbReference type="Google" id="ProtNLM"/>
    </source>
</evidence>
<protein>
    <recommendedName>
        <fullName evidence="4">Apple domain-containing protein</fullName>
    </recommendedName>
</protein>
<comment type="caution">
    <text evidence="2">The sequence shown here is derived from an EMBL/GenBank/DDBJ whole genome shotgun (WGS) entry which is preliminary data.</text>
</comment>
<evidence type="ECO:0000256" key="1">
    <source>
        <dbReference type="SAM" id="SignalP"/>
    </source>
</evidence>
<dbReference type="EMBL" id="JAOQAZ010000029">
    <property type="protein sequence ID" value="KAJ4250901.1"/>
    <property type="molecule type" value="Genomic_DNA"/>
</dbReference>
<dbReference type="AlphaFoldDB" id="A0A9W8RSN3"/>
<accession>A0A9W8RSN3</accession>
<feature type="signal peptide" evidence="1">
    <location>
        <begin position="1"/>
        <end position="22"/>
    </location>
</feature>
<proteinExistence type="predicted"/>
<gene>
    <name evidence="2" type="ORF">NW762_011551</name>
</gene>
<evidence type="ECO:0000313" key="3">
    <source>
        <dbReference type="Proteomes" id="UP001152049"/>
    </source>
</evidence>
<keyword evidence="3" id="KW-1185">Reference proteome</keyword>
<reference evidence="2" key="1">
    <citation type="submission" date="2022-09" db="EMBL/GenBank/DDBJ databases">
        <title>Fusarium specimens isolated from Avocado Roots.</title>
        <authorList>
            <person name="Stajich J."/>
            <person name="Roper C."/>
            <person name="Heimlech-Rivalta G."/>
        </authorList>
    </citation>
    <scope>NUCLEOTIDE SEQUENCE</scope>
    <source>
        <strain evidence="2">CF00136</strain>
    </source>
</reference>
<dbReference type="Proteomes" id="UP001152049">
    <property type="component" value="Unassembled WGS sequence"/>
</dbReference>
<evidence type="ECO:0000313" key="2">
    <source>
        <dbReference type="EMBL" id="KAJ4250901.1"/>
    </source>
</evidence>
<sequence>MVAVKSLFGLLALGVGAIATAANPSLVCATDLGTKSVKSVPTTTSTTVKKVTVTMKVIRKVNIIVIPVAKTTTITTTQSATSTSTADPDTKTATSTVTVESTIKSTRTATATTTSTSTTFTTRFITSTVAAPNGFTAVLDDPLYLAKRDAKKVGKVQMLTAQPVSMYPQRVRCVKEVPSYSTKIVSTTVQGARTTLKAATKTKTSTITTTIISTKYPDDVSTTVTTAISNTVTDYTDTTTTTTLTQTVTVESQVPQSTVYDACSNENILLTANGGGRVVAWVDVTSDTVPTIFGDGYTPAACCAECAQRPSCRISILGKLYGFDFTTTTTCSIFLTMDTSKCANGQQPVFARYVTSNNSPSQPQYIYSNGPCGQLKNGGDLSNF</sequence>
<feature type="chain" id="PRO_5040762078" description="Apple domain-containing protein" evidence="1">
    <location>
        <begin position="23"/>
        <end position="384"/>
    </location>
</feature>
<organism evidence="2 3">
    <name type="scientific">Fusarium torreyae</name>
    <dbReference type="NCBI Taxonomy" id="1237075"/>
    <lineage>
        <taxon>Eukaryota</taxon>
        <taxon>Fungi</taxon>
        <taxon>Dikarya</taxon>
        <taxon>Ascomycota</taxon>
        <taxon>Pezizomycotina</taxon>
        <taxon>Sordariomycetes</taxon>
        <taxon>Hypocreomycetidae</taxon>
        <taxon>Hypocreales</taxon>
        <taxon>Nectriaceae</taxon>
        <taxon>Fusarium</taxon>
    </lineage>
</organism>
<keyword evidence="1" id="KW-0732">Signal</keyword>
<name>A0A9W8RSN3_9HYPO</name>